<keyword evidence="3" id="KW-1185">Reference proteome</keyword>
<accession>A0ABV1HRU6</accession>
<dbReference type="Proteomes" id="UP001478133">
    <property type="component" value="Unassembled WGS sequence"/>
</dbReference>
<evidence type="ECO:0000256" key="1">
    <source>
        <dbReference type="PROSITE-ProRule" id="PRU00339"/>
    </source>
</evidence>
<dbReference type="PROSITE" id="PS50005">
    <property type="entry name" value="TPR"/>
    <property type="match status" value="1"/>
</dbReference>
<keyword evidence="1" id="KW-0802">TPR repeat</keyword>
<protein>
    <recommendedName>
        <fullName evidence="4">Tetratricopeptide repeat protein</fullName>
    </recommendedName>
</protein>
<dbReference type="RefSeq" id="WP_367286292.1">
    <property type="nucleotide sequence ID" value="NZ_JBBMEY010000006.1"/>
</dbReference>
<dbReference type="Pfam" id="PF13181">
    <property type="entry name" value="TPR_8"/>
    <property type="match status" value="1"/>
</dbReference>
<evidence type="ECO:0008006" key="4">
    <source>
        <dbReference type="Google" id="ProtNLM"/>
    </source>
</evidence>
<name>A0ABV1HRU6_9FIRM</name>
<evidence type="ECO:0000313" key="3">
    <source>
        <dbReference type="Proteomes" id="UP001478133"/>
    </source>
</evidence>
<gene>
    <name evidence="2" type="ORF">ABFO16_02180</name>
</gene>
<dbReference type="InterPro" id="IPR011990">
    <property type="entry name" value="TPR-like_helical_dom_sf"/>
</dbReference>
<feature type="repeat" description="TPR" evidence="1">
    <location>
        <begin position="150"/>
        <end position="183"/>
    </location>
</feature>
<dbReference type="Gene3D" id="1.25.40.10">
    <property type="entry name" value="Tetratricopeptide repeat domain"/>
    <property type="match status" value="1"/>
</dbReference>
<dbReference type="SUPFAM" id="SSF48452">
    <property type="entry name" value="TPR-like"/>
    <property type="match status" value="1"/>
</dbReference>
<reference evidence="2 3" key="1">
    <citation type="submission" date="2024-03" db="EMBL/GenBank/DDBJ databases">
        <title>Human intestinal bacterial collection.</title>
        <authorList>
            <person name="Pauvert C."/>
            <person name="Hitch T.C.A."/>
            <person name="Clavel T."/>
        </authorList>
    </citation>
    <scope>NUCLEOTIDE SEQUENCE [LARGE SCALE GENOMIC DNA]</scope>
    <source>
        <strain evidence="2 3">CLA-AP-H18</strain>
    </source>
</reference>
<evidence type="ECO:0000313" key="2">
    <source>
        <dbReference type="EMBL" id="MEQ2565042.1"/>
    </source>
</evidence>
<proteinExistence type="predicted"/>
<organism evidence="2 3">
    <name type="scientific">Ruminococcoides intestinihominis</name>
    <dbReference type="NCBI Taxonomy" id="3133161"/>
    <lineage>
        <taxon>Bacteria</taxon>
        <taxon>Bacillati</taxon>
        <taxon>Bacillota</taxon>
        <taxon>Clostridia</taxon>
        <taxon>Eubacteriales</taxon>
        <taxon>Oscillospiraceae</taxon>
        <taxon>Ruminococcoides</taxon>
    </lineage>
</organism>
<dbReference type="InterPro" id="IPR019734">
    <property type="entry name" value="TPR_rpt"/>
</dbReference>
<dbReference type="EMBL" id="JBBMFI010000004">
    <property type="protein sequence ID" value="MEQ2565042.1"/>
    <property type="molecule type" value="Genomic_DNA"/>
</dbReference>
<comment type="caution">
    <text evidence="2">The sequence shown here is derived from an EMBL/GenBank/DDBJ whole genome shotgun (WGS) entry which is preliminary data.</text>
</comment>
<sequence length="348" mass="40325">MNDKEIIKELKSVMTGDLEKDTEFLDSIIEKFEGSKEDKDTLYAIGLLISEAIPFAEKEKLVQSFEKEVPRISEELDRIANIIGNGDYDIALSLAEKLIEEGEGYINDGTFKENSKMVFFSFEESMQEVLYRSLHRKERREIYAVPFPYATIYFMYGSVLWNLEEFEEAQTAFEKARKWNPVSATITLQYAETLSINGNISGKKCLKLFNEVFKYTFEPKELAYVYRTLGKFFSENELWKEAYICYNTSLKYDDNSGDAYNELEFIQDESGITENDISFGDEMKFTNNYGISLKPNQKIIKLAVDCGEEAYAEEDFEMAKYFLDIAYNLSPKAEIKNLLDEIEKELNS</sequence>